<dbReference type="EMBL" id="FLQS01000043">
    <property type="protein sequence ID" value="SBS77786.1"/>
    <property type="molecule type" value="Genomic_DNA"/>
</dbReference>
<reference evidence="2" key="1">
    <citation type="submission" date="2016-03" db="EMBL/GenBank/DDBJ databases">
        <authorList>
            <person name="Ploux O."/>
        </authorList>
    </citation>
    <scope>NUCLEOTIDE SEQUENCE</scope>
    <source>
        <strain evidence="2">UC10</strain>
    </source>
</reference>
<accession>A0A1Y5PGE2</accession>
<feature type="region of interest" description="Disordered" evidence="1">
    <location>
        <begin position="1"/>
        <end position="63"/>
    </location>
</feature>
<gene>
    <name evidence="2" type="ORF">MHPYR_480053</name>
</gene>
<organism evidence="2">
    <name type="scientific">uncultured Mycobacterium sp</name>
    <dbReference type="NCBI Taxonomy" id="171292"/>
    <lineage>
        <taxon>Bacteria</taxon>
        <taxon>Bacillati</taxon>
        <taxon>Actinomycetota</taxon>
        <taxon>Actinomycetes</taxon>
        <taxon>Mycobacteriales</taxon>
        <taxon>Mycobacteriaceae</taxon>
        <taxon>Mycobacterium</taxon>
        <taxon>environmental samples</taxon>
    </lineage>
</organism>
<evidence type="ECO:0000256" key="1">
    <source>
        <dbReference type="SAM" id="MobiDB-lite"/>
    </source>
</evidence>
<sequence length="63" mass="6473">MGGLSAQRCRSSDSRGSRCSGEESAGDVYANGPMGSEAASQTTRGNGHKRVPGCAYEDLFSDG</sequence>
<proteinExistence type="predicted"/>
<name>A0A1Y5PGE2_9MYCO</name>
<protein>
    <submittedName>
        <fullName evidence="2">Uncharacterized protein</fullName>
    </submittedName>
</protein>
<evidence type="ECO:0000313" key="2">
    <source>
        <dbReference type="EMBL" id="SBS77786.1"/>
    </source>
</evidence>
<dbReference type="AlphaFoldDB" id="A0A1Y5PGE2"/>